<accession>A0A1B3XMT6</accession>
<keyword evidence="2" id="KW-1185">Reference proteome</keyword>
<dbReference type="Proteomes" id="UP000077926">
    <property type="component" value="Chromosome"/>
</dbReference>
<evidence type="ECO:0000313" key="1">
    <source>
        <dbReference type="EMBL" id="AOH54500.1"/>
    </source>
</evidence>
<evidence type="ECO:0000313" key="2">
    <source>
        <dbReference type="Proteomes" id="UP000077926"/>
    </source>
</evidence>
<proteinExistence type="predicted"/>
<organism evidence="1 2">
    <name type="scientific">Peribacillus muralis</name>
    <dbReference type="NCBI Taxonomy" id="264697"/>
    <lineage>
        <taxon>Bacteria</taxon>
        <taxon>Bacillati</taxon>
        <taxon>Bacillota</taxon>
        <taxon>Bacilli</taxon>
        <taxon>Bacillales</taxon>
        <taxon>Bacillaceae</taxon>
        <taxon>Peribacillus</taxon>
    </lineage>
</organism>
<gene>
    <name evidence="1" type="ORF">ABE28_009055</name>
</gene>
<protein>
    <submittedName>
        <fullName evidence="1">Uncharacterized protein</fullName>
    </submittedName>
</protein>
<dbReference type="AlphaFoldDB" id="A0A1B3XMT6"/>
<dbReference type="STRING" id="264697.ABE28_009055"/>
<dbReference type="RefSeq" id="WP_064465797.1">
    <property type="nucleotide sequence ID" value="NZ_CP017080.1"/>
</dbReference>
<sequence length="78" mass="8888">MIEVFVDHSYEDDYHCISQINVNLAEDENKRINKILSENNDFGGAIFNSGLDVELFLSNALNVDQNCINIEILEIDLL</sequence>
<dbReference type="EMBL" id="CP017080">
    <property type="protein sequence ID" value="AOH54500.1"/>
    <property type="molecule type" value="Genomic_DNA"/>
</dbReference>
<dbReference type="KEGG" id="bmur:ABE28_009055"/>
<reference evidence="1 2" key="1">
    <citation type="submission" date="2016-08" db="EMBL/GenBank/DDBJ databases">
        <title>Complete genome sequence of Bacillus muralis G25-68, a strain with toxicity to nematodes.</title>
        <authorList>
            <person name="Zheng Z."/>
        </authorList>
    </citation>
    <scope>NUCLEOTIDE SEQUENCE [LARGE SCALE GENOMIC DNA]</scope>
    <source>
        <strain evidence="1 2">G25-68</strain>
    </source>
</reference>
<dbReference type="OrthoDB" id="2921515at2"/>
<name>A0A1B3XMT6_9BACI</name>